<proteinExistence type="predicted"/>
<dbReference type="EMBL" id="MT145004">
    <property type="protein sequence ID" value="QJI02479.1"/>
    <property type="molecule type" value="Genomic_DNA"/>
</dbReference>
<dbReference type="AlphaFoldDB" id="A0A6M3XWW0"/>
<name>A0A6M3XWW0_9ZZZZ</name>
<reference evidence="1" key="1">
    <citation type="submission" date="2020-03" db="EMBL/GenBank/DDBJ databases">
        <title>The deep terrestrial virosphere.</title>
        <authorList>
            <person name="Holmfeldt K."/>
            <person name="Nilsson E."/>
            <person name="Simone D."/>
            <person name="Lopez-Fernandez M."/>
            <person name="Wu X."/>
            <person name="de Brujin I."/>
            <person name="Lundin D."/>
            <person name="Andersson A."/>
            <person name="Bertilsson S."/>
            <person name="Dopson M."/>
        </authorList>
    </citation>
    <scope>NUCLEOTIDE SEQUENCE</scope>
    <source>
        <strain evidence="1">TM448B03261</strain>
    </source>
</reference>
<gene>
    <name evidence="1" type="ORF">TM448B03261_0018</name>
</gene>
<protein>
    <submittedName>
        <fullName evidence="1">Uncharacterized protein</fullName>
    </submittedName>
</protein>
<accession>A0A6M3XWW0</accession>
<evidence type="ECO:0000313" key="1">
    <source>
        <dbReference type="EMBL" id="QJI02479.1"/>
    </source>
</evidence>
<sequence>MTEKKINSLCEVVRNKIEDTINLILDEDNGLIHESQEENSLMDYEVMPILEAVEHLLSTTIDKKKEREQK</sequence>
<organism evidence="1">
    <name type="scientific">viral metagenome</name>
    <dbReference type="NCBI Taxonomy" id="1070528"/>
    <lineage>
        <taxon>unclassified sequences</taxon>
        <taxon>metagenomes</taxon>
        <taxon>organismal metagenomes</taxon>
    </lineage>
</organism>